<comment type="caution">
    <text evidence="2">The sequence shown here is derived from an EMBL/GenBank/DDBJ whole genome shotgun (WGS) entry which is preliminary data.</text>
</comment>
<dbReference type="AlphaFoldDB" id="A0A9Q3BV41"/>
<sequence>MPVQHSPPAKQTRSQARAQAVLTPTPRVPLDGTSAVPQMRAHSYRGPNVKRAAPSRKEGVQDNQFPFKE</sequence>
<evidence type="ECO:0000256" key="1">
    <source>
        <dbReference type="SAM" id="MobiDB-lite"/>
    </source>
</evidence>
<gene>
    <name evidence="2" type="ORF">O181_011742</name>
</gene>
<proteinExistence type="predicted"/>
<organism evidence="2 3">
    <name type="scientific">Austropuccinia psidii MF-1</name>
    <dbReference type="NCBI Taxonomy" id="1389203"/>
    <lineage>
        <taxon>Eukaryota</taxon>
        <taxon>Fungi</taxon>
        <taxon>Dikarya</taxon>
        <taxon>Basidiomycota</taxon>
        <taxon>Pucciniomycotina</taxon>
        <taxon>Pucciniomycetes</taxon>
        <taxon>Pucciniales</taxon>
        <taxon>Sphaerophragmiaceae</taxon>
        <taxon>Austropuccinia</taxon>
    </lineage>
</organism>
<protein>
    <submittedName>
        <fullName evidence="2">Uncharacterized protein</fullName>
    </submittedName>
</protein>
<accession>A0A9Q3BV41</accession>
<evidence type="ECO:0000313" key="3">
    <source>
        <dbReference type="Proteomes" id="UP000765509"/>
    </source>
</evidence>
<name>A0A9Q3BV41_9BASI</name>
<keyword evidence="3" id="KW-1185">Reference proteome</keyword>
<reference evidence="2" key="1">
    <citation type="submission" date="2021-03" db="EMBL/GenBank/DDBJ databases">
        <title>Draft genome sequence of rust myrtle Austropuccinia psidii MF-1, a brazilian biotype.</title>
        <authorList>
            <person name="Quecine M.C."/>
            <person name="Pachon D.M.R."/>
            <person name="Bonatelli M.L."/>
            <person name="Correr F.H."/>
            <person name="Franceschini L.M."/>
            <person name="Leite T.F."/>
            <person name="Margarido G.R.A."/>
            <person name="Almeida C.A."/>
            <person name="Ferrarezi J.A."/>
            <person name="Labate C.A."/>
        </authorList>
    </citation>
    <scope>NUCLEOTIDE SEQUENCE</scope>
    <source>
        <strain evidence="2">MF-1</strain>
    </source>
</reference>
<feature type="region of interest" description="Disordered" evidence="1">
    <location>
        <begin position="1"/>
        <end position="69"/>
    </location>
</feature>
<evidence type="ECO:0000313" key="2">
    <source>
        <dbReference type="EMBL" id="MBW0472027.1"/>
    </source>
</evidence>
<dbReference type="EMBL" id="AVOT02002946">
    <property type="protein sequence ID" value="MBW0472027.1"/>
    <property type="molecule type" value="Genomic_DNA"/>
</dbReference>
<dbReference type="Proteomes" id="UP000765509">
    <property type="component" value="Unassembled WGS sequence"/>
</dbReference>